<dbReference type="Pfam" id="PF04909">
    <property type="entry name" value="Amidohydro_2"/>
    <property type="match status" value="1"/>
</dbReference>
<gene>
    <name evidence="12" type="ORF">GCM10023215_63030</name>
</gene>
<sequence>MPSPVLNNRPVTGIDVHAHYLDPALRDLPGVPRLVVDREGGGRYVLGGRTIQPLPSGLWDPSRRLEELDGCGISHQVISPAPVAMHYAWSADPAYARAVNDSMAAVAEQSDGRLIGLGCLPSASAVEEVHRCRELGLSGIEVGTRIGDLDLDAPELAEVWAACEETGSSVFVHPIAQGRGVLRRDHRVLDLGVGQLADTAIAASSLLLGGVLERHPGLRVAFAHGCGAFAWCYPRIRVGSRFSGQGNGDEWDQVVRRIYADALVFDAEHLRIVAHRFGPDRILLASDAPYLSGQLAKSLATIDAAIESGALPSDSRDIILVDNALEFLGLQ</sequence>
<evidence type="ECO:0000256" key="3">
    <source>
        <dbReference type="ARBA" id="ARBA00011245"/>
    </source>
</evidence>
<dbReference type="InterPro" id="IPR006680">
    <property type="entry name" value="Amidohydro-rel"/>
</dbReference>
<comment type="pathway">
    <text evidence="1">Secondary metabolite metabolism; quinolate metabolism.</text>
</comment>
<accession>A0ABP8XPD0</accession>
<evidence type="ECO:0000259" key="11">
    <source>
        <dbReference type="Pfam" id="PF04909"/>
    </source>
</evidence>
<keyword evidence="6" id="KW-0479">Metal-binding</keyword>
<dbReference type="Gene3D" id="3.20.20.140">
    <property type="entry name" value="Metal-dependent hydrolases"/>
    <property type="match status" value="1"/>
</dbReference>
<evidence type="ECO:0000256" key="4">
    <source>
        <dbReference type="ARBA" id="ARBA00012365"/>
    </source>
</evidence>
<dbReference type="SUPFAM" id="SSF51556">
    <property type="entry name" value="Metallo-dependent hydrolases"/>
    <property type="match status" value="1"/>
</dbReference>
<comment type="similarity">
    <text evidence="2">Belongs to the metallo-dependent hydrolases superfamily. ACMSD family.</text>
</comment>
<evidence type="ECO:0000256" key="6">
    <source>
        <dbReference type="ARBA" id="ARBA00022723"/>
    </source>
</evidence>
<evidence type="ECO:0000256" key="2">
    <source>
        <dbReference type="ARBA" id="ARBA00005871"/>
    </source>
</evidence>
<keyword evidence="8" id="KW-0862">Zinc</keyword>
<comment type="subunit">
    <text evidence="3">Monomer.</text>
</comment>
<comment type="caution">
    <text evidence="12">The sequence shown here is derived from an EMBL/GenBank/DDBJ whole genome shotgun (WGS) entry which is preliminary data.</text>
</comment>
<dbReference type="InterPro" id="IPR032466">
    <property type="entry name" value="Metal_Hydrolase"/>
</dbReference>
<proteinExistence type="inferred from homology"/>
<keyword evidence="9" id="KW-0456">Lyase</keyword>
<keyword evidence="13" id="KW-1185">Reference proteome</keyword>
<evidence type="ECO:0000256" key="8">
    <source>
        <dbReference type="ARBA" id="ARBA00022833"/>
    </source>
</evidence>
<evidence type="ECO:0000313" key="13">
    <source>
        <dbReference type="Proteomes" id="UP001500325"/>
    </source>
</evidence>
<dbReference type="EMBL" id="BAABIC010000033">
    <property type="protein sequence ID" value="GAA4711901.1"/>
    <property type="molecule type" value="Genomic_DNA"/>
</dbReference>
<dbReference type="PANTHER" id="PTHR21240">
    <property type="entry name" value="2-AMINO-3-CARBOXYLMUCONATE-6-SEMIALDEHYDE DECARBOXYLASE"/>
    <property type="match status" value="1"/>
</dbReference>
<dbReference type="EC" id="4.1.1.45" evidence="4"/>
<evidence type="ECO:0000256" key="1">
    <source>
        <dbReference type="ARBA" id="ARBA00005079"/>
    </source>
</evidence>
<reference evidence="13" key="1">
    <citation type="journal article" date="2019" name="Int. J. Syst. Evol. Microbiol.">
        <title>The Global Catalogue of Microorganisms (GCM) 10K type strain sequencing project: providing services to taxonomists for standard genome sequencing and annotation.</title>
        <authorList>
            <consortium name="The Broad Institute Genomics Platform"/>
            <consortium name="The Broad Institute Genome Sequencing Center for Infectious Disease"/>
            <person name="Wu L."/>
            <person name="Ma J."/>
        </authorList>
    </citation>
    <scope>NUCLEOTIDE SEQUENCE [LARGE SCALE GENOMIC DNA]</scope>
    <source>
        <strain evidence="13">JCM 18055</strain>
    </source>
</reference>
<evidence type="ECO:0000256" key="7">
    <source>
        <dbReference type="ARBA" id="ARBA00022793"/>
    </source>
</evidence>
<evidence type="ECO:0000256" key="10">
    <source>
        <dbReference type="ARBA" id="ARBA00031120"/>
    </source>
</evidence>
<dbReference type="PANTHER" id="PTHR21240:SF27">
    <property type="entry name" value="2-AMINO-3-CARBOXYMUCONATE-6-SEMIALDEHYDE DECARBOXYLASE"/>
    <property type="match status" value="1"/>
</dbReference>
<evidence type="ECO:0000256" key="5">
    <source>
        <dbReference type="ARBA" id="ARBA00021214"/>
    </source>
</evidence>
<dbReference type="RefSeq" id="WP_345384451.1">
    <property type="nucleotide sequence ID" value="NZ_BAABIC010000033.1"/>
</dbReference>
<protein>
    <recommendedName>
        <fullName evidence="5">2-amino-3-carboxymuconate-6-semialdehyde decarboxylase</fullName>
        <ecNumber evidence="4">4.1.1.45</ecNumber>
    </recommendedName>
    <alternativeName>
        <fullName evidence="10">Picolinate carboxylase</fullName>
    </alternativeName>
</protein>
<name>A0ABP8XPD0_9PSEU</name>
<organism evidence="12 13">
    <name type="scientific">Pseudonocardia yuanmonensis</name>
    <dbReference type="NCBI Taxonomy" id="1095914"/>
    <lineage>
        <taxon>Bacteria</taxon>
        <taxon>Bacillati</taxon>
        <taxon>Actinomycetota</taxon>
        <taxon>Actinomycetes</taxon>
        <taxon>Pseudonocardiales</taxon>
        <taxon>Pseudonocardiaceae</taxon>
        <taxon>Pseudonocardia</taxon>
    </lineage>
</organism>
<keyword evidence="7" id="KW-0210">Decarboxylase</keyword>
<dbReference type="Proteomes" id="UP001500325">
    <property type="component" value="Unassembled WGS sequence"/>
</dbReference>
<feature type="domain" description="Amidohydrolase-related" evidence="11">
    <location>
        <begin position="14"/>
        <end position="330"/>
    </location>
</feature>
<evidence type="ECO:0000256" key="9">
    <source>
        <dbReference type="ARBA" id="ARBA00023239"/>
    </source>
</evidence>
<evidence type="ECO:0000313" key="12">
    <source>
        <dbReference type="EMBL" id="GAA4711901.1"/>
    </source>
</evidence>
<dbReference type="InterPro" id="IPR032465">
    <property type="entry name" value="ACMSD"/>
</dbReference>